<evidence type="ECO:0000259" key="10">
    <source>
        <dbReference type="Pfam" id="PF01379"/>
    </source>
</evidence>
<dbReference type="Proteomes" id="UP000243739">
    <property type="component" value="Unassembled WGS sequence"/>
</dbReference>
<keyword evidence="6 9" id="KW-0808">Transferase</keyword>
<dbReference type="STRING" id="337097.BHF71_03370"/>
<dbReference type="Pfam" id="PF03900">
    <property type="entry name" value="Porphobil_deamC"/>
    <property type="match status" value="1"/>
</dbReference>
<reference evidence="12 13" key="1">
    <citation type="submission" date="2016-09" db="EMBL/GenBank/DDBJ databases">
        <title>Draft genome sequence for the type strain of Vulcanibacillus modesticaldus BR, a strictly anaerobic, moderately thermophilic, and nitrate-reducing bacterium from deep sea-hydrothermal vents of the Mid-Atlantic Ridge.</title>
        <authorList>
            <person name="Abin C.A."/>
            <person name="Hollibaugh J.T."/>
        </authorList>
    </citation>
    <scope>NUCLEOTIDE SEQUENCE [LARGE SCALE GENOMIC DNA]</scope>
    <source>
        <strain evidence="12 13">BR</strain>
    </source>
</reference>
<sequence>MKKIIVGSRKSQLALTQTKSVIDQLKALNLPYEFEIKEIVTKGDKILNVTLSKVGGKGLFVKEIEQALLDGEIDFAVHSMKDMPFEMPEGLTIAAIPKREDPRDCLISRQGFTIDSLPKGARIGTSSLRRAAQILSYRDDLHIKSIRGNIDTRIRKLETEGLDGIILAAAGLKRMGWEDKITECLDVDLSIPAVGQGALGIQARENDHELLELLKKIDDSKTKILVSAERSLLNRLQGGCQVPIGAHAKWEDNNIHLVGMVASLDGKLIIKQEGKASKREAVKLGIQVADKLLAKGAAKILAEVKGEE</sequence>
<comment type="similarity">
    <text evidence="4 9">Belongs to the HMBS family.</text>
</comment>
<dbReference type="PANTHER" id="PTHR11557">
    <property type="entry name" value="PORPHOBILINOGEN DEAMINASE"/>
    <property type="match status" value="1"/>
</dbReference>
<gene>
    <name evidence="9" type="primary">hemC</name>
    <name evidence="12" type="ORF">BHF71_03370</name>
</gene>
<accession>A0A1D2YSV0</accession>
<feature type="domain" description="Porphobilinogen deaminase C-terminal" evidence="11">
    <location>
        <begin position="225"/>
        <end position="293"/>
    </location>
</feature>
<comment type="miscellaneous">
    <text evidence="9">The porphobilinogen subunits are added to the dipyrromethane group.</text>
</comment>
<keyword evidence="13" id="KW-1185">Reference proteome</keyword>
<evidence type="ECO:0000256" key="9">
    <source>
        <dbReference type="HAMAP-Rule" id="MF_00260"/>
    </source>
</evidence>
<dbReference type="SUPFAM" id="SSF54782">
    <property type="entry name" value="Porphobilinogen deaminase (hydroxymethylbilane synthase), C-terminal domain"/>
    <property type="match status" value="1"/>
</dbReference>
<evidence type="ECO:0000256" key="1">
    <source>
        <dbReference type="ARBA" id="ARBA00002869"/>
    </source>
</evidence>
<feature type="modified residue" description="S-(dipyrrolylmethanemethyl)cysteine" evidence="9">
    <location>
        <position position="240"/>
    </location>
</feature>
<evidence type="ECO:0000256" key="7">
    <source>
        <dbReference type="ARBA" id="ARBA00023244"/>
    </source>
</evidence>
<dbReference type="Gene3D" id="3.30.160.40">
    <property type="entry name" value="Porphobilinogen deaminase, C-terminal domain"/>
    <property type="match status" value="1"/>
</dbReference>
<evidence type="ECO:0000259" key="11">
    <source>
        <dbReference type="Pfam" id="PF03900"/>
    </source>
</evidence>
<evidence type="ECO:0000256" key="8">
    <source>
        <dbReference type="ARBA" id="ARBA00048169"/>
    </source>
</evidence>
<keyword evidence="7 9" id="KW-0627">Porphyrin biosynthesis</keyword>
<dbReference type="SUPFAM" id="SSF53850">
    <property type="entry name" value="Periplasmic binding protein-like II"/>
    <property type="match status" value="1"/>
</dbReference>
<evidence type="ECO:0000256" key="4">
    <source>
        <dbReference type="ARBA" id="ARBA00005638"/>
    </source>
</evidence>
<dbReference type="CDD" id="cd13646">
    <property type="entry name" value="PBP2_EcHMBS_like"/>
    <property type="match status" value="1"/>
</dbReference>
<dbReference type="GO" id="GO:0005737">
    <property type="term" value="C:cytoplasm"/>
    <property type="evidence" value="ECO:0007669"/>
    <property type="project" value="UniProtKB-UniRule"/>
</dbReference>
<comment type="pathway">
    <text evidence="3">Porphyrin-containing compound metabolism; chlorophyll biosynthesis.</text>
</comment>
<dbReference type="EC" id="2.5.1.61" evidence="9"/>
<comment type="caution">
    <text evidence="12">The sequence shown here is derived from an EMBL/GenBank/DDBJ whole genome shotgun (WGS) entry which is preliminary data.</text>
</comment>
<evidence type="ECO:0000256" key="2">
    <source>
        <dbReference type="ARBA" id="ARBA00004735"/>
    </source>
</evidence>
<dbReference type="InterPro" id="IPR022419">
    <property type="entry name" value="Porphobilin_deaminase_cofac_BS"/>
</dbReference>
<evidence type="ECO:0000256" key="5">
    <source>
        <dbReference type="ARBA" id="ARBA00011245"/>
    </source>
</evidence>
<dbReference type="Gene3D" id="3.40.190.10">
    <property type="entry name" value="Periplasmic binding protein-like II"/>
    <property type="match status" value="2"/>
</dbReference>
<dbReference type="OrthoDB" id="9810298at2"/>
<dbReference type="GO" id="GO:0006782">
    <property type="term" value="P:protoporphyrinogen IX biosynthetic process"/>
    <property type="evidence" value="ECO:0007669"/>
    <property type="project" value="UniProtKB-UniRule"/>
</dbReference>
<dbReference type="InterPro" id="IPR022418">
    <property type="entry name" value="Porphobilinogen_deaminase_C"/>
</dbReference>
<dbReference type="AlphaFoldDB" id="A0A1D2YSV0"/>
<feature type="domain" description="Porphobilinogen deaminase N-terminal" evidence="10">
    <location>
        <begin position="4"/>
        <end position="211"/>
    </location>
</feature>
<comment type="subunit">
    <text evidence="5 9">Monomer.</text>
</comment>
<comment type="catalytic activity">
    <reaction evidence="8 9">
        <text>4 porphobilinogen + H2O = hydroxymethylbilane + 4 NH4(+)</text>
        <dbReference type="Rhea" id="RHEA:13185"/>
        <dbReference type="ChEBI" id="CHEBI:15377"/>
        <dbReference type="ChEBI" id="CHEBI:28938"/>
        <dbReference type="ChEBI" id="CHEBI:57845"/>
        <dbReference type="ChEBI" id="CHEBI:58126"/>
        <dbReference type="EC" id="2.5.1.61"/>
    </reaction>
</comment>
<evidence type="ECO:0000256" key="6">
    <source>
        <dbReference type="ARBA" id="ARBA00022679"/>
    </source>
</evidence>
<proteinExistence type="inferred from homology"/>
<evidence type="ECO:0000313" key="12">
    <source>
        <dbReference type="EMBL" id="OEF98073.1"/>
    </source>
</evidence>
<dbReference type="EMBL" id="MIJF01000056">
    <property type="protein sequence ID" value="OEF98073.1"/>
    <property type="molecule type" value="Genomic_DNA"/>
</dbReference>
<comment type="cofactor">
    <cofactor evidence="9">
        <name>dipyrromethane</name>
        <dbReference type="ChEBI" id="CHEBI:60342"/>
    </cofactor>
    <text evidence="9">Binds 1 dipyrromethane group covalently.</text>
</comment>
<dbReference type="PIRSF" id="PIRSF001438">
    <property type="entry name" value="4pyrrol_synth_OHMeBilane_synth"/>
    <property type="match status" value="1"/>
</dbReference>
<dbReference type="NCBIfam" id="TIGR00212">
    <property type="entry name" value="hemC"/>
    <property type="match status" value="1"/>
</dbReference>
<dbReference type="GO" id="GO:0004418">
    <property type="term" value="F:hydroxymethylbilane synthase activity"/>
    <property type="evidence" value="ECO:0007669"/>
    <property type="project" value="UniProtKB-UniRule"/>
</dbReference>
<comment type="function">
    <text evidence="1 9">Tetrapolymerization of the monopyrrole PBG into the hydroxymethylbilane pre-uroporphyrinogen in several discrete steps.</text>
</comment>
<dbReference type="PRINTS" id="PR00151">
    <property type="entry name" value="PORPHBDMNASE"/>
</dbReference>
<dbReference type="FunFam" id="3.30.160.40:FF:000002">
    <property type="entry name" value="Porphobilinogen deaminase"/>
    <property type="match status" value="1"/>
</dbReference>
<dbReference type="HAMAP" id="MF_00260">
    <property type="entry name" value="Porphobil_deam"/>
    <property type="match status" value="1"/>
</dbReference>
<organism evidence="12 13">
    <name type="scientific">Vulcanibacillus modesticaldus</name>
    <dbReference type="NCBI Taxonomy" id="337097"/>
    <lineage>
        <taxon>Bacteria</taxon>
        <taxon>Bacillati</taxon>
        <taxon>Bacillota</taxon>
        <taxon>Bacilli</taxon>
        <taxon>Bacillales</taxon>
        <taxon>Bacillaceae</taxon>
        <taxon>Vulcanibacillus</taxon>
    </lineage>
</organism>
<evidence type="ECO:0000313" key="13">
    <source>
        <dbReference type="Proteomes" id="UP000243739"/>
    </source>
</evidence>
<dbReference type="PANTHER" id="PTHR11557:SF0">
    <property type="entry name" value="PORPHOBILINOGEN DEAMINASE"/>
    <property type="match status" value="1"/>
</dbReference>
<dbReference type="RefSeq" id="WP_069657373.1">
    <property type="nucleotide sequence ID" value="NZ_MIJF01000056.1"/>
</dbReference>
<dbReference type="FunFam" id="3.40.190.10:FF:000004">
    <property type="entry name" value="Porphobilinogen deaminase"/>
    <property type="match status" value="1"/>
</dbReference>
<name>A0A1D2YSV0_9BACI</name>
<dbReference type="InterPro" id="IPR036803">
    <property type="entry name" value="Porphobilinogen_deaminase_C_sf"/>
</dbReference>
<dbReference type="InterPro" id="IPR000860">
    <property type="entry name" value="HemC"/>
</dbReference>
<dbReference type="FunFam" id="3.40.190.10:FF:000005">
    <property type="entry name" value="Porphobilinogen deaminase"/>
    <property type="match status" value="1"/>
</dbReference>
<dbReference type="Pfam" id="PF01379">
    <property type="entry name" value="Porphobil_deam"/>
    <property type="match status" value="1"/>
</dbReference>
<evidence type="ECO:0000256" key="3">
    <source>
        <dbReference type="ARBA" id="ARBA00005173"/>
    </source>
</evidence>
<dbReference type="InterPro" id="IPR022417">
    <property type="entry name" value="Porphobilin_deaminase_N"/>
</dbReference>
<comment type="pathway">
    <text evidence="2">Porphyrin-containing compound metabolism; protoporphyrin-IX biosynthesis; coproporphyrinogen-III from 5-aminolevulinate: step 2/4.</text>
</comment>
<protein>
    <recommendedName>
        <fullName evidence="9">Porphobilinogen deaminase</fullName>
        <shortName evidence="9">PBG</shortName>
        <ecNumber evidence="9">2.5.1.61</ecNumber>
    </recommendedName>
    <alternativeName>
        <fullName evidence="9">Hydroxymethylbilane synthase</fullName>
        <shortName evidence="9">HMBS</shortName>
    </alternativeName>
    <alternativeName>
        <fullName evidence="9">Pre-uroporphyrinogen synthase</fullName>
    </alternativeName>
</protein>
<dbReference type="PROSITE" id="PS00533">
    <property type="entry name" value="PORPHOBILINOGEN_DEAM"/>
    <property type="match status" value="1"/>
</dbReference>